<protein>
    <recommendedName>
        <fullName evidence="1">Reverse transcriptase domain-containing protein</fullName>
    </recommendedName>
</protein>
<feature type="domain" description="Reverse transcriptase" evidence="1">
    <location>
        <begin position="1"/>
        <end position="131"/>
    </location>
</feature>
<sequence length="138" mass="15752">MKRFCNQWCRTIVTGGSVGIRLMMTLDTTFKQKSLRQSDPLSPILFNIVADMLSILIKRAKNDGQIRGSKMDDTILFMDHDLKQAKNMKLLLCVFEQLLGLKINFHKSEIFCYGEAKIMSNNTLTYLAAIQGHTLFDT</sequence>
<organism evidence="2 3">
    <name type="scientific">Paspalum notatum var. saurae</name>
    <dbReference type="NCBI Taxonomy" id="547442"/>
    <lineage>
        <taxon>Eukaryota</taxon>
        <taxon>Viridiplantae</taxon>
        <taxon>Streptophyta</taxon>
        <taxon>Embryophyta</taxon>
        <taxon>Tracheophyta</taxon>
        <taxon>Spermatophyta</taxon>
        <taxon>Magnoliopsida</taxon>
        <taxon>Liliopsida</taxon>
        <taxon>Poales</taxon>
        <taxon>Poaceae</taxon>
        <taxon>PACMAD clade</taxon>
        <taxon>Panicoideae</taxon>
        <taxon>Andropogonodae</taxon>
        <taxon>Paspaleae</taxon>
        <taxon>Paspalinae</taxon>
        <taxon>Paspalum</taxon>
    </lineage>
</organism>
<accession>A0AAQ3UM61</accession>
<dbReference type="Proteomes" id="UP001341281">
    <property type="component" value="Chromosome 09"/>
</dbReference>
<keyword evidence="3" id="KW-1185">Reference proteome</keyword>
<evidence type="ECO:0000313" key="2">
    <source>
        <dbReference type="EMBL" id="WVZ94234.1"/>
    </source>
</evidence>
<proteinExistence type="predicted"/>
<name>A0AAQ3UM61_PASNO</name>
<dbReference type="PROSITE" id="PS50878">
    <property type="entry name" value="RT_POL"/>
    <property type="match status" value="1"/>
</dbReference>
<dbReference type="InterPro" id="IPR000477">
    <property type="entry name" value="RT_dom"/>
</dbReference>
<dbReference type="EMBL" id="CP144753">
    <property type="protein sequence ID" value="WVZ94234.1"/>
    <property type="molecule type" value="Genomic_DNA"/>
</dbReference>
<evidence type="ECO:0000313" key="3">
    <source>
        <dbReference type="Proteomes" id="UP001341281"/>
    </source>
</evidence>
<reference evidence="2 3" key="1">
    <citation type="submission" date="2024-02" db="EMBL/GenBank/DDBJ databases">
        <title>High-quality chromosome-scale genome assembly of Pensacola bahiagrass (Paspalum notatum Flugge var. saurae).</title>
        <authorList>
            <person name="Vega J.M."/>
            <person name="Podio M."/>
            <person name="Orjuela J."/>
            <person name="Siena L.A."/>
            <person name="Pessino S.C."/>
            <person name="Combes M.C."/>
            <person name="Mariac C."/>
            <person name="Albertini E."/>
            <person name="Pupilli F."/>
            <person name="Ortiz J.P.A."/>
            <person name="Leblanc O."/>
        </authorList>
    </citation>
    <scope>NUCLEOTIDE SEQUENCE [LARGE SCALE GENOMIC DNA]</scope>
    <source>
        <strain evidence="2">R1</strain>
        <tissue evidence="2">Leaf</tissue>
    </source>
</reference>
<gene>
    <name evidence="2" type="ORF">U9M48_040149</name>
</gene>
<dbReference type="AlphaFoldDB" id="A0AAQ3UM61"/>
<evidence type="ECO:0000259" key="1">
    <source>
        <dbReference type="PROSITE" id="PS50878"/>
    </source>
</evidence>